<dbReference type="PANTHER" id="PTHR37325:SF1">
    <property type="entry name" value="OXIDOREDUCTASE 21 KDA SUBUNIT, PUTATIVE (AFU_ORTHOLOGUE AFUA_4G05910)-RELATED"/>
    <property type="match status" value="1"/>
</dbReference>
<name>A0A9P8PR37_9ASCO</name>
<reference evidence="1" key="2">
    <citation type="submission" date="2021-01" db="EMBL/GenBank/DDBJ databases">
        <authorList>
            <person name="Schikora-Tamarit M.A."/>
        </authorList>
    </citation>
    <scope>NUCLEOTIDE SEQUENCE</scope>
    <source>
        <strain evidence="1">CBS6341</strain>
    </source>
</reference>
<protein>
    <submittedName>
        <fullName evidence="1">Uncharacterized protein</fullName>
    </submittedName>
</protein>
<dbReference type="OrthoDB" id="2093493at2759"/>
<dbReference type="EMBL" id="JAEUBF010000681">
    <property type="protein sequence ID" value="KAH3676035.1"/>
    <property type="molecule type" value="Genomic_DNA"/>
</dbReference>
<proteinExistence type="predicted"/>
<dbReference type="AlphaFoldDB" id="A0A9P8PR37"/>
<keyword evidence="2" id="KW-1185">Reference proteome</keyword>
<gene>
    <name evidence="1" type="ORF">WICMUC_002331</name>
</gene>
<evidence type="ECO:0000313" key="2">
    <source>
        <dbReference type="Proteomes" id="UP000769528"/>
    </source>
</evidence>
<evidence type="ECO:0000313" key="1">
    <source>
        <dbReference type="EMBL" id="KAH3676035.1"/>
    </source>
</evidence>
<dbReference type="InterPro" id="IPR016813">
    <property type="entry name" value="NADH_Ub_cplx-1_21kDa"/>
</dbReference>
<dbReference type="PIRSF" id="PIRSF022976">
    <property type="entry name" value="NADH_Oxi_21kDa"/>
    <property type="match status" value="1"/>
</dbReference>
<dbReference type="Proteomes" id="UP000769528">
    <property type="component" value="Unassembled WGS sequence"/>
</dbReference>
<dbReference type="CDD" id="cd22849">
    <property type="entry name" value="NuzM"/>
    <property type="match status" value="1"/>
</dbReference>
<dbReference type="PANTHER" id="PTHR37325">
    <property type="entry name" value="OXIDOREDUCTASE 21 KDA SUBUNIT, PUTATIVE (AFU_ORTHOLOGUE AFUA_4G05910)-RELATED"/>
    <property type="match status" value="1"/>
</dbReference>
<reference evidence="1" key="1">
    <citation type="journal article" date="2021" name="Open Biol.">
        <title>Shared evolutionary footprints suggest mitochondrial oxidative damage underlies multiple complex I losses in fungi.</title>
        <authorList>
            <person name="Schikora-Tamarit M.A."/>
            <person name="Marcet-Houben M."/>
            <person name="Nosek J."/>
            <person name="Gabaldon T."/>
        </authorList>
    </citation>
    <scope>NUCLEOTIDE SEQUENCE</scope>
    <source>
        <strain evidence="1">CBS6341</strain>
    </source>
</reference>
<comment type="caution">
    <text evidence="1">The sequence shown here is derived from an EMBL/GenBank/DDBJ whole genome shotgun (WGS) entry which is preliminary data.</text>
</comment>
<accession>A0A9P8PR37</accession>
<organism evidence="1 2">
    <name type="scientific">Wickerhamomyces mucosus</name>
    <dbReference type="NCBI Taxonomy" id="1378264"/>
    <lineage>
        <taxon>Eukaryota</taxon>
        <taxon>Fungi</taxon>
        <taxon>Dikarya</taxon>
        <taxon>Ascomycota</taxon>
        <taxon>Saccharomycotina</taxon>
        <taxon>Saccharomycetes</taxon>
        <taxon>Phaffomycetales</taxon>
        <taxon>Wickerhamomycetaceae</taxon>
        <taxon>Wickerhamomyces</taxon>
    </lineage>
</organism>
<sequence>MSGGPLPIWKKYTTGSIGIWETIRQALTLVPNRSSGNPIVTKYRVPPPGSNKTLYKEPISIPAGNIIENNYFKRDSRRNYPKISSFNQNDVSLLLNLGSRESPKFELVGEDGNNQLKIYQSNDSPIYLNEGLKSVDLKAIYSNDFNLAPNLNLTSKNRLKLVKDNGVYSGQDKEYPCRLFTFD</sequence>